<dbReference type="Pfam" id="PF01261">
    <property type="entry name" value="AP_endonuc_2"/>
    <property type="match status" value="1"/>
</dbReference>
<organism evidence="2">
    <name type="scientific">marine metagenome</name>
    <dbReference type="NCBI Taxonomy" id="408172"/>
    <lineage>
        <taxon>unclassified sequences</taxon>
        <taxon>metagenomes</taxon>
        <taxon>ecological metagenomes</taxon>
    </lineage>
</organism>
<protein>
    <recommendedName>
        <fullName evidence="1">Xylose isomerase-like TIM barrel domain-containing protein</fullName>
    </recommendedName>
</protein>
<sequence length="270" mass="30004">MDTCFHNSIVGTYPYDVRCEMLVELGFDAIYVSLQPDGLHHADRMAATKNQYGLEVVAAYAGLDVIAAKDDPKNHEVSELFQRLPYGCDLELTLITSDQSVKPSSIDIDHLAIERLKPLLEVAEKQQAHVCLYPHFGAWLERVEDGIRLCENMEHPALKLVFCGFHWYAVEGSNLSQSISSAIPYLHSVNICGSSREGDIAGCTIEPLDSGDMDNFSLLGCLHRCGYTGRIGFQGYGIGGDVYTNLQRSMNAFRSMEKRLSIHPNWSGLI</sequence>
<reference evidence="2" key="1">
    <citation type="submission" date="2018-05" db="EMBL/GenBank/DDBJ databases">
        <authorList>
            <person name="Lanie J.A."/>
            <person name="Ng W.-L."/>
            <person name="Kazmierczak K.M."/>
            <person name="Andrzejewski T.M."/>
            <person name="Davidsen T.M."/>
            <person name="Wayne K.J."/>
            <person name="Tettelin H."/>
            <person name="Glass J.I."/>
            <person name="Rusch D."/>
            <person name="Podicherti R."/>
            <person name="Tsui H.-C.T."/>
            <person name="Winkler M.E."/>
        </authorList>
    </citation>
    <scope>NUCLEOTIDE SEQUENCE</scope>
</reference>
<gene>
    <name evidence="2" type="ORF">METZ01_LOCUS166183</name>
</gene>
<name>A0A382BI81_9ZZZZ</name>
<dbReference type="EMBL" id="UINC01029867">
    <property type="protein sequence ID" value="SVB13329.1"/>
    <property type="molecule type" value="Genomic_DNA"/>
</dbReference>
<evidence type="ECO:0000259" key="1">
    <source>
        <dbReference type="Pfam" id="PF01261"/>
    </source>
</evidence>
<feature type="domain" description="Xylose isomerase-like TIM barrel" evidence="1">
    <location>
        <begin position="22"/>
        <end position="233"/>
    </location>
</feature>
<dbReference type="Gene3D" id="3.20.20.150">
    <property type="entry name" value="Divalent-metal-dependent TIM barrel enzymes"/>
    <property type="match status" value="1"/>
</dbReference>
<dbReference type="InterPro" id="IPR036237">
    <property type="entry name" value="Xyl_isomerase-like_sf"/>
</dbReference>
<proteinExistence type="predicted"/>
<dbReference type="AlphaFoldDB" id="A0A382BI81"/>
<accession>A0A382BI81</accession>
<dbReference type="InterPro" id="IPR013022">
    <property type="entry name" value="Xyl_isomerase-like_TIM-brl"/>
</dbReference>
<evidence type="ECO:0000313" key="2">
    <source>
        <dbReference type="EMBL" id="SVB13329.1"/>
    </source>
</evidence>
<dbReference type="SUPFAM" id="SSF51658">
    <property type="entry name" value="Xylose isomerase-like"/>
    <property type="match status" value="1"/>
</dbReference>